<evidence type="ECO:0000256" key="6">
    <source>
        <dbReference type="SAM" id="MobiDB-lite"/>
    </source>
</evidence>
<reference evidence="8 9" key="1">
    <citation type="submission" date="2019-12" db="EMBL/GenBank/DDBJ databases">
        <title>Rhizobium genotypes associated with high levels of biological nitrogen fixation by grain legumes in a temperate-maritime cropping system.</title>
        <authorList>
            <person name="Maluk M."/>
            <person name="Francesc Ferrando Molina F."/>
            <person name="Lopez Del Egido L."/>
            <person name="Lafos M."/>
            <person name="Langarica-Fuentes A."/>
            <person name="Gebre Yohannes G."/>
            <person name="Young M.W."/>
            <person name="Martin P."/>
            <person name="Gantlett R."/>
            <person name="Kenicer G."/>
            <person name="Hawes C."/>
            <person name="Begg G.S."/>
            <person name="Quilliam R.S."/>
            <person name="Squire G.R."/>
            <person name="Poole P.S."/>
            <person name="Young P.W."/>
            <person name="Iannetta P.M."/>
            <person name="James E.K."/>
        </authorList>
    </citation>
    <scope>NUCLEOTIDE SEQUENCE [LARGE SCALE GENOMIC DNA]</scope>
    <source>
        <strain evidence="8 9">JHI1118</strain>
    </source>
</reference>
<dbReference type="SUPFAM" id="SSF46689">
    <property type="entry name" value="Homeodomain-like"/>
    <property type="match status" value="1"/>
</dbReference>
<organism evidence="8 9">
    <name type="scientific">Rhizobium lusitanum</name>
    <dbReference type="NCBI Taxonomy" id="293958"/>
    <lineage>
        <taxon>Bacteria</taxon>
        <taxon>Pseudomonadati</taxon>
        <taxon>Pseudomonadota</taxon>
        <taxon>Alphaproteobacteria</taxon>
        <taxon>Hyphomicrobiales</taxon>
        <taxon>Rhizobiaceae</taxon>
        <taxon>Rhizobium/Agrobacterium group</taxon>
        <taxon>Rhizobium</taxon>
    </lineage>
</organism>
<dbReference type="EMBL" id="WUEY01000010">
    <property type="protein sequence ID" value="NEI72165.1"/>
    <property type="molecule type" value="Genomic_DNA"/>
</dbReference>
<gene>
    <name evidence="8" type="ORF">GR212_21495</name>
</gene>
<protein>
    <submittedName>
        <fullName evidence="8">TetR family transcriptional regulator</fullName>
    </submittedName>
</protein>
<dbReference type="PANTHER" id="PTHR30055:SF228">
    <property type="entry name" value="TRANSCRIPTIONAL REGULATOR-RELATED"/>
    <property type="match status" value="1"/>
</dbReference>
<dbReference type="AlphaFoldDB" id="A0A6L9U8A7"/>
<evidence type="ECO:0000256" key="1">
    <source>
        <dbReference type="ARBA" id="ARBA00022491"/>
    </source>
</evidence>
<dbReference type="InterPro" id="IPR001647">
    <property type="entry name" value="HTH_TetR"/>
</dbReference>
<accession>A0A6L9U8A7</accession>
<dbReference type="InterPro" id="IPR050109">
    <property type="entry name" value="HTH-type_TetR-like_transc_reg"/>
</dbReference>
<comment type="caution">
    <text evidence="8">The sequence shown here is derived from an EMBL/GenBank/DDBJ whole genome shotgun (WGS) entry which is preliminary data.</text>
</comment>
<keyword evidence="1" id="KW-0678">Repressor</keyword>
<keyword evidence="3 5" id="KW-0238">DNA-binding</keyword>
<dbReference type="Pfam" id="PF13977">
    <property type="entry name" value="TetR_C_6"/>
    <property type="match status" value="1"/>
</dbReference>
<evidence type="ECO:0000259" key="7">
    <source>
        <dbReference type="PROSITE" id="PS50977"/>
    </source>
</evidence>
<dbReference type="InterPro" id="IPR039538">
    <property type="entry name" value="BetI_C"/>
</dbReference>
<feature type="domain" description="HTH tetR-type" evidence="7">
    <location>
        <begin position="33"/>
        <end position="93"/>
    </location>
</feature>
<evidence type="ECO:0000256" key="2">
    <source>
        <dbReference type="ARBA" id="ARBA00023015"/>
    </source>
</evidence>
<dbReference type="InterPro" id="IPR009057">
    <property type="entry name" value="Homeodomain-like_sf"/>
</dbReference>
<dbReference type="Gene3D" id="1.10.357.10">
    <property type="entry name" value="Tetracycline Repressor, domain 2"/>
    <property type="match status" value="1"/>
</dbReference>
<feature type="DNA-binding region" description="H-T-H motif" evidence="5">
    <location>
        <begin position="56"/>
        <end position="75"/>
    </location>
</feature>
<evidence type="ECO:0000313" key="8">
    <source>
        <dbReference type="EMBL" id="NEI72165.1"/>
    </source>
</evidence>
<keyword evidence="4" id="KW-0804">Transcription</keyword>
<dbReference type="PANTHER" id="PTHR30055">
    <property type="entry name" value="HTH-TYPE TRANSCRIPTIONAL REGULATOR RUTR"/>
    <property type="match status" value="1"/>
</dbReference>
<proteinExistence type="predicted"/>
<evidence type="ECO:0000256" key="3">
    <source>
        <dbReference type="ARBA" id="ARBA00023125"/>
    </source>
</evidence>
<dbReference type="RefSeq" id="WP_163989197.1">
    <property type="nucleotide sequence ID" value="NZ_WUEY01000010.1"/>
</dbReference>
<feature type="region of interest" description="Disordered" evidence="6">
    <location>
        <begin position="1"/>
        <end position="35"/>
    </location>
</feature>
<keyword evidence="2" id="KW-0805">Transcription regulation</keyword>
<evidence type="ECO:0000256" key="4">
    <source>
        <dbReference type="ARBA" id="ARBA00023163"/>
    </source>
</evidence>
<dbReference type="GO" id="GO:0000976">
    <property type="term" value="F:transcription cis-regulatory region binding"/>
    <property type="evidence" value="ECO:0007669"/>
    <property type="project" value="TreeGrafter"/>
</dbReference>
<feature type="compositionally biased region" description="Basic and acidic residues" evidence="6">
    <location>
        <begin position="8"/>
        <end position="35"/>
    </location>
</feature>
<dbReference type="InterPro" id="IPR036271">
    <property type="entry name" value="Tet_transcr_reg_TetR-rel_C_sf"/>
</dbReference>
<sequence>MASLPMARQREDTGLTKNDPTKSRARFRRETPDDRRRQLGEAALRCIVKHGNAGVSVRQIAAEAGVTQGLITHHFGELNELVIYAFDIMASEMLQGLMNVVDQADPTPQGRLNAFIEASFSSMLFDRDVLGVWVVFWGLILHSPKLSFSQQREFSGYVKAVEALLKDLADDEEIAVGDMRLAALSFSALLDGLWLAWCLNPTTFKPEEGVQLCHNWIKGLRLGAYA</sequence>
<dbReference type="Proteomes" id="UP000483035">
    <property type="component" value="Unassembled WGS sequence"/>
</dbReference>
<dbReference type="GO" id="GO:0003700">
    <property type="term" value="F:DNA-binding transcription factor activity"/>
    <property type="evidence" value="ECO:0007669"/>
    <property type="project" value="TreeGrafter"/>
</dbReference>
<dbReference type="PROSITE" id="PS50977">
    <property type="entry name" value="HTH_TETR_2"/>
    <property type="match status" value="1"/>
</dbReference>
<evidence type="ECO:0000313" key="9">
    <source>
        <dbReference type="Proteomes" id="UP000483035"/>
    </source>
</evidence>
<dbReference type="SUPFAM" id="SSF48498">
    <property type="entry name" value="Tetracyclin repressor-like, C-terminal domain"/>
    <property type="match status" value="1"/>
</dbReference>
<name>A0A6L9U8A7_9HYPH</name>
<evidence type="ECO:0000256" key="5">
    <source>
        <dbReference type="PROSITE-ProRule" id="PRU00335"/>
    </source>
</evidence>
<dbReference type="Pfam" id="PF00440">
    <property type="entry name" value="TetR_N"/>
    <property type="match status" value="1"/>
</dbReference>